<evidence type="ECO:0000256" key="1">
    <source>
        <dbReference type="SAM" id="MobiDB-lite"/>
    </source>
</evidence>
<dbReference type="Proteomes" id="UP001215598">
    <property type="component" value="Unassembled WGS sequence"/>
</dbReference>
<evidence type="ECO:0000313" key="4">
    <source>
        <dbReference type="Proteomes" id="UP001215598"/>
    </source>
</evidence>
<keyword evidence="2" id="KW-0472">Membrane</keyword>
<keyword evidence="2" id="KW-1133">Transmembrane helix</keyword>
<dbReference type="EMBL" id="JARKIB010000023">
    <property type="protein sequence ID" value="KAJ7766699.1"/>
    <property type="molecule type" value="Genomic_DNA"/>
</dbReference>
<gene>
    <name evidence="3" type="ORF">B0H16DRAFT_370560</name>
</gene>
<feature type="transmembrane region" description="Helical" evidence="2">
    <location>
        <begin position="50"/>
        <end position="69"/>
    </location>
</feature>
<sequence length="120" mass="13729">MSHYKYHRGSLFVLHIETTTSLCTVLFAGGKGWRGRRVAHAVCMLLLAHTYPKYFLLALACIFTFTYLHNNVSTHRRWRWEHAMRKQNSTHAGTPGPDSTPAPLPHDSIHTLILCCNRTL</sequence>
<reference evidence="3" key="1">
    <citation type="submission" date="2023-03" db="EMBL/GenBank/DDBJ databases">
        <title>Massive genome expansion in bonnet fungi (Mycena s.s.) driven by repeated elements and novel gene families across ecological guilds.</title>
        <authorList>
            <consortium name="Lawrence Berkeley National Laboratory"/>
            <person name="Harder C.B."/>
            <person name="Miyauchi S."/>
            <person name="Viragh M."/>
            <person name="Kuo A."/>
            <person name="Thoen E."/>
            <person name="Andreopoulos B."/>
            <person name="Lu D."/>
            <person name="Skrede I."/>
            <person name="Drula E."/>
            <person name="Henrissat B."/>
            <person name="Morin E."/>
            <person name="Kohler A."/>
            <person name="Barry K."/>
            <person name="LaButti K."/>
            <person name="Morin E."/>
            <person name="Salamov A."/>
            <person name="Lipzen A."/>
            <person name="Mereny Z."/>
            <person name="Hegedus B."/>
            <person name="Baldrian P."/>
            <person name="Stursova M."/>
            <person name="Weitz H."/>
            <person name="Taylor A."/>
            <person name="Grigoriev I.V."/>
            <person name="Nagy L.G."/>
            <person name="Martin F."/>
            <person name="Kauserud H."/>
        </authorList>
    </citation>
    <scope>NUCLEOTIDE SEQUENCE</scope>
    <source>
        <strain evidence="3">CBHHK182m</strain>
    </source>
</reference>
<proteinExistence type="predicted"/>
<keyword evidence="4" id="KW-1185">Reference proteome</keyword>
<feature type="transmembrane region" description="Helical" evidence="2">
    <location>
        <begin position="12"/>
        <end position="30"/>
    </location>
</feature>
<organism evidence="3 4">
    <name type="scientific">Mycena metata</name>
    <dbReference type="NCBI Taxonomy" id="1033252"/>
    <lineage>
        <taxon>Eukaryota</taxon>
        <taxon>Fungi</taxon>
        <taxon>Dikarya</taxon>
        <taxon>Basidiomycota</taxon>
        <taxon>Agaricomycotina</taxon>
        <taxon>Agaricomycetes</taxon>
        <taxon>Agaricomycetidae</taxon>
        <taxon>Agaricales</taxon>
        <taxon>Marasmiineae</taxon>
        <taxon>Mycenaceae</taxon>
        <taxon>Mycena</taxon>
    </lineage>
</organism>
<evidence type="ECO:0000313" key="3">
    <source>
        <dbReference type="EMBL" id="KAJ7766699.1"/>
    </source>
</evidence>
<accession>A0AAD7NLE2</accession>
<comment type="caution">
    <text evidence="3">The sequence shown here is derived from an EMBL/GenBank/DDBJ whole genome shotgun (WGS) entry which is preliminary data.</text>
</comment>
<evidence type="ECO:0000256" key="2">
    <source>
        <dbReference type="SAM" id="Phobius"/>
    </source>
</evidence>
<keyword evidence="2" id="KW-0812">Transmembrane</keyword>
<protein>
    <submittedName>
        <fullName evidence="3">Uncharacterized protein</fullName>
    </submittedName>
</protein>
<dbReference type="AlphaFoldDB" id="A0AAD7NLE2"/>
<name>A0AAD7NLE2_9AGAR</name>
<feature type="region of interest" description="Disordered" evidence="1">
    <location>
        <begin position="86"/>
        <end position="105"/>
    </location>
</feature>